<evidence type="ECO:0000313" key="3">
    <source>
        <dbReference type="EMBL" id="EDX09923.1"/>
    </source>
</evidence>
<accession>B4QNQ6</accession>
<organism evidence="3 4">
    <name type="scientific">Drosophila simulans</name>
    <name type="common">Fruit fly</name>
    <dbReference type="NCBI Taxonomy" id="7240"/>
    <lineage>
        <taxon>Eukaryota</taxon>
        <taxon>Metazoa</taxon>
        <taxon>Ecdysozoa</taxon>
        <taxon>Arthropoda</taxon>
        <taxon>Hexapoda</taxon>
        <taxon>Insecta</taxon>
        <taxon>Pterygota</taxon>
        <taxon>Neoptera</taxon>
        <taxon>Endopterygota</taxon>
        <taxon>Diptera</taxon>
        <taxon>Brachycera</taxon>
        <taxon>Muscomorpha</taxon>
        <taxon>Ephydroidea</taxon>
        <taxon>Drosophilidae</taxon>
        <taxon>Drosophila</taxon>
        <taxon>Sophophora</taxon>
    </lineage>
</organism>
<keyword evidence="4" id="KW-1185">Reference proteome</keyword>
<dbReference type="OrthoDB" id="8065722at2759"/>
<gene>
    <name evidence="3" type="primary">Dsim\GD14222</name>
    <name evidence="3" type="ORF">Dsim_GD14222</name>
</gene>
<dbReference type="HOGENOM" id="CLU_135826_0_0_1"/>
<evidence type="ECO:0000256" key="2">
    <source>
        <dbReference type="SAM" id="SignalP"/>
    </source>
</evidence>
<sequence>MRIQILLLTLLLGLVCAQAVDAEAKSSQAKPAEDSKSSASTPLESEATKDKRQVNSKETSLYPNHRSSAAASSASDDPEDGQETIYGSKPNQFIIRPIAPHQHQQHESHQEPQLRNFAAANSRPHAAQLLEQSQEQQQDLFSKLTHKTSSRNPWEWVQYREWVIH</sequence>
<feature type="region of interest" description="Disordered" evidence="1">
    <location>
        <begin position="24"/>
        <end position="112"/>
    </location>
</feature>
<reference evidence="3 4" key="1">
    <citation type="journal article" date="2007" name="Nature">
        <title>Evolution of genes and genomes on the Drosophila phylogeny.</title>
        <authorList>
            <consortium name="Drosophila 12 Genomes Consortium"/>
            <person name="Clark A.G."/>
            <person name="Eisen M.B."/>
            <person name="Smith D.R."/>
            <person name="Bergman C.M."/>
            <person name="Oliver B."/>
            <person name="Markow T.A."/>
            <person name="Kaufman T.C."/>
            <person name="Kellis M."/>
            <person name="Gelbart W."/>
            <person name="Iyer V.N."/>
            <person name="Pollard D.A."/>
            <person name="Sackton T.B."/>
            <person name="Larracuente A.M."/>
            <person name="Singh N.D."/>
            <person name="Abad J.P."/>
            <person name="Abt D.N."/>
            <person name="Adryan B."/>
            <person name="Aguade M."/>
            <person name="Akashi H."/>
            <person name="Anderson W.W."/>
            <person name="Aquadro C.F."/>
            <person name="Ardell D.H."/>
            <person name="Arguello R."/>
            <person name="Artieri C.G."/>
            <person name="Barbash D.A."/>
            <person name="Barker D."/>
            <person name="Barsanti P."/>
            <person name="Batterham P."/>
            <person name="Batzoglou S."/>
            <person name="Begun D."/>
            <person name="Bhutkar A."/>
            <person name="Blanco E."/>
            <person name="Bosak S.A."/>
            <person name="Bradley R.K."/>
            <person name="Brand A.D."/>
            <person name="Brent M.R."/>
            <person name="Brooks A.N."/>
            <person name="Brown R.H."/>
            <person name="Butlin R.K."/>
            <person name="Caggese C."/>
            <person name="Calvi B.R."/>
            <person name="Bernardo de Carvalho A."/>
            <person name="Caspi A."/>
            <person name="Castrezana S."/>
            <person name="Celniker S.E."/>
            <person name="Chang J.L."/>
            <person name="Chapple C."/>
            <person name="Chatterji S."/>
            <person name="Chinwalla A."/>
            <person name="Civetta A."/>
            <person name="Clifton S.W."/>
            <person name="Comeron J.M."/>
            <person name="Costello J.C."/>
            <person name="Coyne J.A."/>
            <person name="Daub J."/>
            <person name="David R.G."/>
            <person name="Delcher A.L."/>
            <person name="Delehaunty K."/>
            <person name="Do C.B."/>
            <person name="Ebling H."/>
            <person name="Edwards K."/>
            <person name="Eickbush T."/>
            <person name="Evans J.D."/>
            <person name="Filipski A."/>
            <person name="Findeiss S."/>
            <person name="Freyhult E."/>
            <person name="Fulton L."/>
            <person name="Fulton R."/>
            <person name="Garcia A.C."/>
            <person name="Gardiner A."/>
            <person name="Garfield D.A."/>
            <person name="Garvin B.E."/>
            <person name="Gibson G."/>
            <person name="Gilbert D."/>
            <person name="Gnerre S."/>
            <person name="Godfrey J."/>
            <person name="Good R."/>
            <person name="Gotea V."/>
            <person name="Gravely B."/>
            <person name="Greenberg A.J."/>
            <person name="Griffiths-Jones S."/>
            <person name="Gross S."/>
            <person name="Guigo R."/>
            <person name="Gustafson E.A."/>
            <person name="Haerty W."/>
            <person name="Hahn M.W."/>
            <person name="Halligan D.L."/>
            <person name="Halpern A.L."/>
            <person name="Halter G.M."/>
            <person name="Han M.V."/>
            <person name="Heger A."/>
            <person name="Hillier L."/>
            <person name="Hinrichs A.S."/>
            <person name="Holmes I."/>
            <person name="Hoskins R.A."/>
            <person name="Hubisz M.J."/>
            <person name="Hultmark D."/>
            <person name="Huntley M.A."/>
            <person name="Jaffe D.B."/>
            <person name="Jagadeeshan S."/>
            <person name="Jeck W.R."/>
            <person name="Johnson J."/>
            <person name="Jones C.D."/>
            <person name="Jordan W.C."/>
            <person name="Karpen G.H."/>
            <person name="Kataoka E."/>
            <person name="Keightley P.D."/>
            <person name="Kheradpour P."/>
            <person name="Kirkness E.F."/>
            <person name="Koerich L.B."/>
            <person name="Kristiansen K."/>
            <person name="Kudrna D."/>
            <person name="Kulathinal R.J."/>
            <person name="Kumar S."/>
            <person name="Kwok R."/>
            <person name="Lander E."/>
            <person name="Langley C.H."/>
            <person name="Lapoint R."/>
            <person name="Lazzaro B.P."/>
            <person name="Lee S.J."/>
            <person name="Levesque L."/>
            <person name="Li R."/>
            <person name="Lin C.F."/>
            <person name="Lin M.F."/>
            <person name="Lindblad-Toh K."/>
            <person name="Llopart A."/>
            <person name="Long M."/>
            <person name="Low L."/>
            <person name="Lozovsky E."/>
            <person name="Lu J."/>
            <person name="Luo M."/>
            <person name="Machado C.A."/>
            <person name="Makalowski W."/>
            <person name="Marzo M."/>
            <person name="Matsuda M."/>
            <person name="Matzkin L."/>
            <person name="McAllister B."/>
            <person name="McBride C.S."/>
            <person name="McKernan B."/>
            <person name="McKernan K."/>
            <person name="Mendez-Lago M."/>
            <person name="Minx P."/>
            <person name="Mollenhauer M.U."/>
            <person name="Montooth K."/>
            <person name="Mount S.M."/>
            <person name="Mu X."/>
            <person name="Myers E."/>
            <person name="Negre B."/>
            <person name="Newfeld S."/>
            <person name="Nielsen R."/>
            <person name="Noor M.A."/>
            <person name="O'Grady P."/>
            <person name="Pachter L."/>
            <person name="Papaceit M."/>
            <person name="Parisi M.J."/>
            <person name="Parisi M."/>
            <person name="Parts L."/>
            <person name="Pedersen J.S."/>
            <person name="Pesole G."/>
            <person name="Phillippy A.M."/>
            <person name="Ponting C.P."/>
            <person name="Pop M."/>
            <person name="Porcelli D."/>
            <person name="Powell J.R."/>
            <person name="Prohaska S."/>
            <person name="Pruitt K."/>
            <person name="Puig M."/>
            <person name="Quesneville H."/>
            <person name="Ram K.R."/>
            <person name="Rand D."/>
            <person name="Rasmussen M.D."/>
            <person name="Reed L.K."/>
            <person name="Reenan R."/>
            <person name="Reily A."/>
            <person name="Remington K.A."/>
            <person name="Rieger T.T."/>
            <person name="Ritchie M.G."/>
            <person name="Robin C."/>
            <person name="Rogers Y.H."/>
            <person name="Rohde C."/>
            <person name="Rozas J."/>
            <person name="Rubenfield M.J."/>
            <person name="Ruiz A."/>
            <person name="Russo S."/>
            <person name="Salzberg S.L."/>
            <person name="Sanchez-Gracia A."/>
            <person name="Saranga D.J."/>
            <person name="Sato H."/>
            <person name="Schaeffer S.W."/>
            <person name="Schatz M.C."/>
            <person name="Schlenke T."/>
            <person name="Schwartz R."/>
            <person name="Segarra C."/>
            <person name="Singh R.S."/>
            <person name="Sirot L."/>
            <person name="Sirota M."/>
            <person name="Sisneros N.B."/>
            <person name="Smith C.D."/>
            <person name="Smith T.F."/>
            <person name="Spieth J."/>
            <person name="Stage D.E."/>
            <person name="Stark A."/>
            <person name="Stephan W."/>
            <person name="Strausberg R.L."/>
            <person name="Strempel S."/>
            <person name="Sturgill D."/>
            <person name="Sutton G."/>
            <person name="Sutton G.G."/>
            <person name="Tao W."/>
            <person name="Teichmann S."/>
            <person name="Tobari Y.N."/>
            <person name="Tomimura Y."/>
            <person name="Tsolas J.M."/>
            <person name="Valente V.L."/>
            <person name="Venter E."/>
            <person name="Venter J.C."/>
            <person name="Vicario S."/>
            <person name="Vieira F.G."/>
            <person name="Vilella A.J."/>
            <person name="Villasante A."/>
            <person name="Walenz B."/>
            <person name="Wang J."/>
            <person name="Wasserman M."/>
            <person name="Watts T."/>
            <person name="Wilson D."/>
            <person name="Wilson R.K."/>
            <person name="Wing R.A."/>
            <person name="Wolfner M.F."/>
            <person name="Wong A."/>
            <person name="Wong G.K."/>
            <person name="Wu C.I."/>
            <person name="Wu G."/>
            <person name="Yamamoto D."/>
            <person name="Yang H.P."/>
            <person name="Yang S.P."/>
            <person name="Yorke J.A."/>
            <person name="Yoshida K."/>
            <person name="Zdobnov E."/>
            <person name="Zhang P."/>
            <person name="Zhang Y."/>
            <person name="Zimin A.V."/>
            <person name="Baldwin J."/>
            <person name="Abdouelleil A."/>
            <person name="Abdulkadir J."/>
            <person name="Abebe A."/>
            <person name="Abera B."/>
            <person name="Abreu J."/>
            <person name="Acer S.C."/>
            <person name="Aftuck L."/>
            <person name="Alexander A."/>
            <person name="An P."/>
            <person name="Anderson E."/>
            <person name="Anderson S."/>
            <person name="Arachi H."/>
            <person name="Azer M."/>
            <person name="Bachantsang P."/>
            <person name="Barry A."/>
            <person name="Bayul T."/>
            <person name="Berlin A."/>
            <person name="Bessette D."/>
            <person name="Bloom T."/>
            <person name="Blye J."/>
            <person name="Boguslavskiy L."/>
            <person name="Bonnet C."/>
            <person name="Boukhgalter B."/>
            <person name="Bourzgui I."/>
            <person name="Brown A."/>
            <person name="Cahill P."/>
            <person name="Channer S."/>
            <person name="Cheshatsang Y."/>
            <person name="Chuda L."/>
            <person name="Citroen M."/>
            <person name="Collymore A."/>
            <person name="Cooke P."/>
            <person name="Costello M."/>
            <person name="D'Aco K."/>
            <person name="Daza R."/>
            <person name="De Haan G."/>
            <person name="DeGray S."/>
            <person name="DeMaso C."/>
            <person name="Dhargay N."/>
            <person name="Dooley K."/>
            <person name="Dooley E."/>
            <person name="Doricent M."/>
            <person name="Dorje P."/>
            <person name="Dorjee K."/>
            <person name="Dupes A."/>
            <person name="Elong R."/>
            <person name="Falk J."/>
            <person name="Farina A."/>
            <person name="Faro S."/>
            <person name="Ferguson D."/>
            <person name="Fisher S."/>
            <person name="Foley C.D."/>
            <person name="Franke A."/>
            <person name="Friedrich D."/>
            <person name="Gadbois L."/>
            <person name="Gearin G."/>
            <person name="Gearin C.R."/>
            <person name="Giannoukos G."/>
            <person name="Goode T."/>
            <person name="Graham J."/>
            <person name="Grandbois E."/>
            <person name="Grewal S."/>
            <person name="Gyaltsen K."/>
            <person name="Hafez N."/>
            <person name="Hagos B."/>
            <person name="Hall J."/>
            <person name="Henson C."/>
            <person name="Hollinger A."/>
            <person name="Honan T."/>
            <person name="Huard M.D."/>
            <person name="Hughes L."/>
            <person name="Hurhula B."/>
            <person name="Husby M.E."/>
            <person name="Kamat A."/>
            <person name="Kanga B."/>
            <person name="Kashin S."/>
            <person name="Khazanovich D."/>
            <person name="Kisner P."/>
            <person name="Lance K."/>
            <person name="Lara M."/>
            <person name="Lee W."/>
            <person name="Lennon N."/>
            <person name="Letendre F."/>
            <person name="LeVine R."/>
            <person name="Lipovsky A."/>
            <person name="Liu X."/>
            <person name="Liu J."/>
            <person name="Liu S."/>
            <person name="Lokyitsang T."/>
            <person name="Lokyitsang Y."/>
            <person name="Lubonja R."/>
            <person name="Lui A."/>
            <person name="MacDonald P."/>
            <person name="Magnisalis V."/>
            <person name="Maru K."/>
            <person name="Matthews C."/>
            <person name="McCusker W."/>
            <person name="McDonough S."/>
            <person name="Mehta T."/>
            <person name="Meldrim J."/>
            <person name="Meneus L."/>
            <person name="Mihai O."/>
            <person name="Mihalev A."/>
            <person name="Mihova T."/>
            <person name="Mittelman R."/>
            <person name="Mlenga V."/>
            <person name="Montmayeur A."/>
            <person name="Mulrain L."/>
            <person name="Navidi A."/>
            <person name="Naylor J."/>
            <person name="Negash T."/>
            <person name="Nguyen T."/>
            <person name="Nguyen N."/>
            <person name="Nicol R."/>
            <person name="Norbu C."/>
            <person name="Norbu N."/>
            <person name="Novod N."/>
            <person name="O'Neill B."/>
            <person name="Osman S."/>
            <person name="Markiewicz E."/>
            <person name="Oyono O.L."/>
            <person name="Patti C."/>
            <person name="Phunkhang P."/>
            <person name="Pierre F."/>
            <person name="Priest M."/>
            <person name="Raghuraman S."/>
            <person name="Rege F."/>
            <person name="Reyes R."/>
            <person name="Rise C."/>
            <person name="Rogov P."/>
            <person name="Ross K."/>
            <person name="Ryan E."/>
            <person name="Settipalli S."/>
            <person name="Shea T."/>
            <person name="Sherpa N."/>
            <person name="Shi L."/>
            <person name="Shih D."/>
            <person name="Sparrow T."/>
            <person name="Spaulding J."/>
            <person name="Stalker J."/>
            <person name="Stange-Thomann N."/>
            <person name="Stavropoulos S."/>
            <person name="Stone C."/>
            <person name="Strader C."/>
            <person name="Tesfaye S."/>
            <person name="Thomson T."/>
            <person name="Thoulutsang Y."/>
            <person name="Thoulutsang D."/>
            <person name="Topham K."/>
            <person name="Topping I."/>
            <person name="Tsamla T."/>
            <person name="Vassiliev H."/>
            <person name="Vo A."/>
            <person name="Wangchuk T."/>
            <person name="Wangdi T."/>
            <person name="Weiand M."/>
            <person name="Wilkinson J."/>
            <person name="Wilson A."/>
            <person name="Yadav S."/>
            <person name="Young G."/>
            <person name="Yu Q."/>
            <person name="Zembek L."/>
            <person name="Zhong D."/>
            <person name="Zimmer A."/>
            <person name="Zwirko Z."/>
            <person name="Jaffe D.B."/>
            <person name="Alvarez P."/>
            <person name="Brockman W."/>
            <person name="Butler J."/>
            <person name="Chin C."/>
            <person name="Gnerre S."/>
            <person name="Grabherr M."/>
            <person name="Kleber M."/>
            <person name="Mauceli E."/>
            <person name="MacCallum I."/>
        </authorList>
    </citation>
    <scope>NUCLEOTIDE SEQUENCE [LARGE SCALE GENOMIC DNA]</scope>
    <source>
        <strain evidence="4">white501</strain>
    </source>
</reference>
<feature type="compositionally biased region" description="Basic and acidic residues" evidence="1">
    <location>
        <begin position="46"/>
        <end position="55"/>
    </location>
</feature>
<dbReference type="Bgee" id="FBgn0185909">
    <property type="expression patterns" value="Expressed in embryo and 1 other cell type or tissue"/>
</dbReference>
<dbReference type="PhylomeDB" id="B4QNQ6"/>
<proteinExistence type="predicted"/>
<feature type="compositionally biased region" description="Polar residues" evidence="1">
    <location>
        <begin position="56"/>
        <end position="66"/>
    </location>
</feature>
<name>B4QNQ6_DROSI</name>
<keyword evidence="2" id="KW-0732">Signal</keyword>
<evidence type="ECO:0000313" key="4">
    <source>
        <dbReference type="Proteomes" id="UP000000304"/>
    </source>
</evidence>
<dbReference type="OMA" id="SSRNPWE"/>
<dbReference type="STRING" id="7240.B4QNQ6"/>
<dbReference type="AlphaFoldDB" id="B4QNQ6"/>
<evidence type="ECO:0000256" key="1">
    <source>
        <dbReference type="SAM" id="MobiDB-lite"/>
    </source>
</evidence>
<feature type="chain" id="PRO_5002824388" evidence="2">
    <location>
        <begin position="18"/>
        <end position="165"/>
    </location>
</feature>
<dbReference type="Proteomes" id="UP000000304">
    <property type="component" value="Chromosome 3L"/>
</dbReference>
<dbReference type="EMBL" id="CM000363">
    <property type="protein sequence ID" value="EDX09923.1"/>
    <property type="molecule type" value="Genomic_DNA"/>
</dbReference>
<feature type="signal peptide" evidence="2">
    <location>
        <begin position="1"/>
        <end position="17"/>
    </location>
</feature>
<protein>
    <submittedName>
        <fullName evidence="3">GD14222</fullName>
    </submittedName>
</protein>